<dbReference type="AlphaFoldDB" id="A0A0B5NJ86"/>
<dbReference type="EMBL" id="CP053979">
    <property type="protein sequence ID" value="QKH22981.1"/>
    <property type="molecule type" value="Genomic_DNA"/>
</dbReference>
<geneLocation type="plasmid" evidence="1 4">
    <name>2</name>
</geneLocation>
<dbReference type="EMBL" id="VKQN01000001">
    <property type="protein sequence ID" value="MDR4174688.1"/>
    <property type="molecule type" value="Genomic_DNA"/>
</dbReference>
<proteinExistence type="predicted"/>
<accession>A0A0B5NJ86</accession>
<organism evidence="3 5">
    <name type="scientific">Bacillus thuringiensis</name>
    <dbReference type="NCBI Taxonomy" id="1428"/>
    <lineage>
        <taxon>Bacteria</taxon>
        <taxon>Bacillati</taxon>
        <taxon>Bacillota</taxon>
        <taxon>Bacilli</taxon>
        <taxon>Bacillales</taxon>
        <taxon>Bacillaceae</taxon>
        <taxon>Bacillus</taxon>
        <taxon>Bacillus cereus group</taxon>
    </lineage>
</organism>
<evidence type="ECO:0000313" key="3">
    <source>
        <dbReference type="EMBL" id="QKH22981.1"/>
    </source>
</evidence>
<dbReference type="Proteomes" id="UP001181533">
    <property type="component" value="Unassembled WGS sequence"/>
</dbReference>
<dbReference type="Proteomes" id="UP000501107">
    <property type="component" value="Plasmid unnamed3"/>
</dbReference>
<keyword evidence="3" id="KW-0614">Plasmid</keyword>
<evidence type="ECO:0000313" key="2">
    <source>
        <dbReference type="EMBL" id="MDR4174688.1"/>
    </source>
</evidence>
<reference evidence="1 4" key="1">
    <citation type="journal article" date="2015" name="Genome Announc.">
        <title>Complete genome sequences for 35 biothreat assay-relevant bacillus species.</title>
        <authorList>
            <person name="Johnson S.L."/>
            <person name="Daligault H.E."/>
            <person name="Davenport K.W."/>
            <person name="Jaissle J."/>
            <person name="Frey K.G."/>
            <person name="Ladner J.T."/>
            <person name="Broomall S.M."/>
            <person name="Bishop-Lilly K.A."/>
            <person name="Bruce D.C."/>
            <person name="Gibbons H.S."/>
            <person name="Coyne S.R."/>
            <person name="Lo C.C."/>
            <person name="Meincke L."/>
            <person name="Munk A.C."/>
            <person name="Koroleva G.I."/>
            <person name="Rosenzweig C.N."/>
            <person name="Palacios G.F."/>
            <person name="Redden C.L."/>
            <person name="Minogue T.D."/>
            <person name="Chain P.S."/>
        </authorList>
    </citation>
    <scope>NUCLEOTIDE SEQUENCE [LARGE SCALE GENOMIC DNA]</scope>
    <source>
        <strain evidence="1 4">HD1011</strain>
        <plasmid evidence="1 4">2</plasmid>
    </source>
</reference>
<protein>
    <submittedName>
        <fullName evidence="3">Uncharacterized protein</fullName>
    </submittedName>
</protein>
<dbReference type="EMBL" id="CP009334">
    <property type="protein sequence ID" value="AJG74006.1"/>
    <property type="molecule type" value="Genomic_DNA"/>
</dbReference>
<sequence length="115" mass="13637">MRTKQLHVPFKQSEYAFGYIEIQESGELKPNIPFVSRIKERLYLSVVGFKRNQEGHFILLMEMYYKQVDKLTQGKENTFFVLESKDMDTSNDEPILLEPFQGDSLDFESYVKERL</sequence>
<gene>
    <name evidence="1" type="ORF">BF38_6007</name>
    <name evidence="2" type="ORF">FO599_00900</name>
    <name evidence="3" type="ORF">FOC89_03105</name>
</gene>
<reference evidence="3 5" key="3">
    <citation type="submission" date="2020-05" db="EMBL/GenBank/DDBJ databases">
        <title>FDA dAtabase for Regulatory Grade micrObial Sequences (FDA-ARGOS): Supporting development and validation of Infectious Disease Dx tests.</title>
        <authorList>
            <person name="Nelson B."/>
            <person name="Plummer A."/>
            <person name="Tallon L."/>
            <person name="Sadzewicz L."/>
            <person name="Zhao X."/>
            <person name="Vavikolanu K."/>
            <person name="Mehta A."/>
            <person name="Aluvathingal J."/>
            <person name="Nadendla S."/>
            <person name="Myers T."/>
            <person name="Yan Y."/>
            <person name="Sichtig H."/>
        </authorList>
    </citation>
    <scope>NUCLEOTIDE SEQUENCE [LARGE SCALE GENOMIC DNA]</scope>
    <source>
        <strain evidence="3 5">FDAARGOS_795</strain>
        <plasmid evidence="3 5">unnamed3</plasmid>
    </source>
</reference>
<dbReference type="RefSeq" id="WP_001259368.1">
    <property type="nucleotide sequence ID" value="NZ_CP009334.1"/>
</dbReference>
<evidence type="ECO:0000313" key="4">
    <source>
        <dbReference type="Proteomes" id="UP000031876"/>
    </source>
</evidence>
<reference evidence="2" key="2">
    <citation type="submission" date="2019-07" db="EMBL/GenBank/DDBJ databases">
        <title>Phylogenomic Reclassification of ATCC Bacillus Strains and Various Taxa within the Genus Bacillus.</title>
        <authorList>
            <person name="Riojas M.A."/>
            <person name="Frank A.M."/>
            <person name="Fenn S.L."/>
            <person name="King S.P."/>
            <person name="Brower S.M."/>
            <person name="Hazbon M.H."/>
        </authorList>
    </citation>
    <scope>NUCLEOTIDE SEQUENCE</scope>
    <source>
        <strain evidence="2">ATCC 35646</strain>
    </source>
</reference>
<evidence type="ECO:0000313" key="5">
    <source>
        <dbReference type="Proteomes" id="UP000501107"/>
    </source>
</evidence>
<geneLocation type="plasmid" evidence="3 5">
    <name>unnamed3</name>
</geneLocation>
<name>A0A0B5NJ86_BACTU</name>
<dbReference type="Proteomes" id="UP000031876">
    <property type="component" value="Plasmid 2"/>
</dbReference>
<evidence type="ECO:0000313" key="1">
    <source>
        <dbReference type="EMBL" id="AJG74006.1"/>
    </source>
</evidence>
<dbReference type="KEGG" id="btw:BF38_6007"/>